<evidence type="ECO:0000313" key="2">
    <source>
        <dbReference type="Proteomes" id="UP000214600"/>
    </source>
</evidence>
<comment type="caution">
    <text evidence="1">The sequence shown here is derived from an EMBL/GenBank/DDBJ whole genome shotgun (WGS) entry which is preliminary data.</text>
</comment>
<accession>A0A228J5L5</accession>
<sequence length="167" mass="18215">MDVMQTVSVRIPEDDLAWLVELQLPDATSPSDKIRALIADARRRVKGAHDFVRCAALFREQVRPVLDAIDAYEHATHHRSEIVTLLAAQLPELMASLVTAAPPGKPIGEAAGELEARLTAKSMRVLLGLLRLAVTGNPPAYHPDVLDPYVHEVKELASLIQPAQAHS</sequence>
<reference evidence="2" key="1">
    <citation type="submission" date="2017-06" db="EMBL/GenBank/DDBJ databases">
        <authorList>
            <person name="LiPuma J."/>
            <person name="Spilker T."/>
        </authorList>
    </citation>
    <scope>NUCLEOTIDE SEQUENCE [LARGE SCALE GENOMIC DNA]</scope>
    <source>
        <strain evidence="2">AU17325</strain>
    </source>
</reference>
<dbReference type="EMBL" id="NKFA01000001">
    <property type="protein sequence ID" value="OXI49817.1"/>
    <property type="molecule type" value="Genomic_DNA"/>
</dbReference>
<organism evidence="1 2">
    <name type="scientific">Burkholderia aenigmatica</name>
    <dbReference type="NCBI Taxonomy" id="2015348"/>
    <lineage>
        <taxon>Bacteria</taxon>
        <taxon>Pseudomonadati</taxon>
        <taxon>Pseudomonadota</taxon>
        <taxon>Betaproteobacteria</taxon>
        <taxon>Burkholderiales</taxon>
        <taxon>Burkholderiaceae</taxon>
        <taxon>Burkholderia</taxon>
        <taxon>Burkholderia cepacia complex</taxon>
    </lineage>
</organism>
<dbReference type="AlphaFoldDB" id="A0A228J5L5"/>
<name>A0A228J5L5_9BURK</name>
<reference evidence="1 2" key="2">
    <citation type="submission" date="2017-08" db="EMBL/GenBank/DDBJ databases">
        <title>WGS of novel Burkholderia cepaca complex species.</title>
        <authorList>
            <person name="Lipuma J."/>
            <person name="Spilker T."/>
        </authorList>
    </citation>
    <scope>NUCLEOTIDE SEQUENCE [LARGE SCALE GENOMIC DNA]</scope>
    <source>
        <strain evidence="1 2">AU17325</strain>
    </source>
</reference>
<proteinExistence type="predicted"/>
<dbReference type="Proteomes" id="UP000214600">
    <property type="component" value="Unassembled WGS sequence"/>
</dbReference>
<evidence type="ECO:0000313" key="1">
    <source>
        <dbReference type="EMBL" id="OXI49817.1"/>
    </source>
</evidence>
<protein>
    <submittedName>
        <fullName evidence="1">Uncharacterized protein</fullName>
    </submittedName>
</protein>
<dbReference type="RefSeq" id="WP_089449711.1">
    <property type="nucleotide sequence ID" value="NZ_CABVQC010000034.1"/>
</dbReference>
<gene>
    <name evidence="1" type="ORF">CFB84_01070</name>
</gene>